<dbReference type="EMBL" id="PNBA02000002">
    <property type="protein sequence ID" value="KAG6431979.1"/>
    <property type="molecule type" value="Genomic_DNA"/>
</dbReference>
<accession>A0A8X8YI94</accession>
<dbReference type="PANTHER" id="PTHR12713">
    <property type="entry name" value="VACUOLAR ATP SYNTHASE SUBUNIT G"/>
    <property type="match status" value="1"/>
</dbReference>
<comment type="function">
    <text evidence="1">Catalytic subunit of the peripheral V1 complex of vacuolar ATPase (V-ATPase). V-ATPase is responsible for acidifying a variety of intracellular compartments in eukaryotic cells.</text>
</comment>
<organism evidence="9">
    <name type="scientific">Salvia splendens</name>
    <name type="common">Scarlet sage</name>
    <dbReference type="NCBI Taxonomy" id="180675"/>
    <lineage>
        <taxon>Eukaryota</taxon>
        <taxon>Viridiplantae</taxon>
        <taxon>Streptophyta</taxon>
        <taxon>Embryophyta</taxon>
        <taxon>Tracheophyta</taxon>
        <taxon>Spermatophyta</taxon>
        <taxon>Magnoliopsida</taxon>
        <taxon>eudicotyledons</taxon>
        <taxon>Gunneridae</taxon>
        <taxon>Pentapetalae</taxon>
        <taxon>asterids</taxon>
        <taxon>lamiids</taxon>
        <taxon>Lamiales</taxon>
        <taxon>Lamiaceae</taxon>
        <taxon>Nepetoideae</taxon>
        <taxon>Mentheae</taxon>
        <taxon>Salviinae</taxon>
        <taxon>Salvia</taxon>
        <taxon>Salvia subgen. Calosphace</taxon>
        <taxon>core Calosphace</taxon>
    </lineage>
</organism>
<reference evidence="9" key="2">
    <citation type="submission" date="2020-08" db="EMBL/GenBank/DDBJ databases">
        <title>Plant Genome Project.</title>
        <authorList>
            <person name="Zhang R.-G."/>
        </authorList>
    </citation>
    <scope>NUCLEOTIDE SEQUENCE</scope>
    <source>
        <strain evidence="9">Huo1</strain>
        <tissue evidence="9">Leaf</tissue>
    </source>
</reference>
<evidence type="ECO:0000313" key="10">
    <source>
        <dbReference type="Proteomes" id="UP000298416"/>
    </source>
</evidence>
<feature type="coiled-coil region" evidence="8">
    <location>
        <begin position="25"/>
        <end position="59"/>
    </location>
</feature>
<evidence type="ECO:0000256" key="3">
    <source>
        <dbReference type="ARBA" id="ARBA00011196"/>
    </source>
</evidence>
<protein>
    <recommendedName>
        <fullName evidence="7">V-type proton ATPase subunit G</fullName>
    </recommendedName>
</protein>
<proteinExistence type="inferred from homology"/>
<evidence type="ECO:0000256" key="5">
    <source>
        <dbReference type="ARBA" id="ARBA00022781"/>
    </source>
</evidence>
<evidence type="ECO:0000256" key="7">
    <source>
        <dbReference type="RuleBase" id="RU364019"/>
    </source>
</evidence>
<evidence type="ECO:0000256" key="2">
    <source>
        <dbReference type="ARBA" id="ARBA00010066"/>
    </source>
</evidence>
<dbReference type="AlphaFoldDB" id="A0A8X8YI94"/>
<dbReference type="OrthoDB" id="250802at2759"/>
<evidence type="ECO:0000313" key="9">
    <source>
        <dbReference type="EMBL" id="KAG6431979.1"/>
    </source>
</evidence>
<gene>
    <name evidence="9" type="ORF">SASPL_103551</name>
</gene>
<keyword evidence="6 7" id="KW-0406">Ion transport</keyword>
<comment type="subunit">
    <text evidence="3">V-ATPase is a heteromultimeric enzyme composed of a peripheral catalytic V1 complex (components A to H) attached to an integral membrane V0 proton pore complex (components: a, c, c', c'' and d).</text>
</comment>
<keyword evidence="5 7" id="KW-0375">Hydrogen ion transport</keyword>
<evidence type="ECO:0000256" key="8">
    <source>
        <dbReference type="SAM" id="Coils"/>
    </source>
</evidence>
<dbReference type="InterPro" id="IPR005124">
    <property type="entry name" value="V-ATPase_G"/>
</dbReference>
<reference evidence="9" key="1">
    <citation type="submission" date="2018-01" db="EMBL/GenBank/DDBJ databases">
        <authorList>
            <person name="Mao J.F."/>
        </authorList>
    </citation>
    <scope>NUCLEOTIDE SEQUENCE</scope>
    <source>
        <strain evidence="9">Huo1</strain>
        <tissue evidence="9">Leaf</tissue>
    </source>
</reference>
<sequence length="110" mass="12263">MDQTRAHGSIQMLLSAEHEAQQIVADARNLKLARLRQAKEEADREVAKYKAQMEAEYQKSVSDSSGSSDSTVKRLEVETEAKIKSLKEIGGKVSPEVVRMLLKHIIVVKS</sequence>
<dbReference type="Gene3D" id="1.20.5.2950">
    <property type="match status" value="1"/>
</dbReference>
<dbReference type="Proteomes" id="UP000298416">
    <property type="component" value="Unassembled WGS sequence"/>
</dbReference>
<dbReference type="InterPro" id="IPR028987">
    <property type="entry name" value="ATP_synth_B-like_membr_sf"/>
</dbReference>
<comment type="function">
    <text evidence="7">Subunit of the V1 complex of vacuolar(H+)-ATPase (V-ATPase), a multisubunit enzyme composed of a peripheral complex (V1) that hydrolyzes ATP and a membrane integral complex (V0) that translocates protons. V-ATPase is responsible for acidifying and maintaining the pH of intracellular compartments and in some cell types, is targeted to the plasma membrane, where it is responsible for acidifying the extracellular environment.</text>
</comment>
<keyword evidence="10" id="KW-1185">Reference proteome</keyword>
<keyword evidence="4 7" id="KW-0813">Transport</keyword>
<name>A0A8X8YI94_SALSN</name>
<keyword evidence="8" id="KW-0175">Coiled coil</keyword>
<dbReference type="GO" id="GO:0016887">
    <property type="term" value="F:ATP hydrolysis activity"/>
    <property type="evidence" value="ECO:0007669"/>
    <property type="project" value="TreeGrafter"/>
</dbReference>
<dbReference type="PANTHER" id="PTHR12713:SF27">
    <property type="entry name" value="V-TYPE PROTON ATPASE SUBUNIT G3"/>
    <property type="match status" value="1"/>
</dbReference>
<comment type="similarity">
    <text evidence="2 7">Belongs to the V-ATPase G subunit family.</text>
</comment>
<comment type="subunit">
    <text evidence="7">V-ATPase is a heteromultimeric enzyme made up of two complexes: the ATP-hydrolytic V1 complex and the proton translocation V0 complex.</text>
</comment>
<comment type="caution">
    <text evidence="9">The sequence shown here is derived from an EMBL/GenBank/DDBJ whole genome shotgun (WGS) entry which is preliminary data.</text>
</comment>
<dbReference type="FunFam" id="1.20.5.2950:FF:000001">
    <property type="entry name" value="V-type proton ATPase subunit G"/>
    <property type="match status" value="1"/>
</dbReference>
<evidence type="ECO:0000256" key="4">
    <source>
        <dbReference type="ARBA" id="ARBA00022448"/>
    </source>
</evidence>
<dbReference type="GO" id="GO:0046961">
    <property type="term" value="F:proton-transporting ATPase activity, rotational mechanism"/>
    <property type="evidence" value="ECO:0007669"/>
    <property type="project" value="InterPro"/>
</dbReference>
<dbReference type="SUPFAM" id="SSF81573">
    <property type="entry name" value="F1F0 ATP synthase subunit B, membrane domain"/>
    <property type="match status" value="1"/>
</dbReference>
<dbReference type="NCBIfam" id="TIGR01147">
    <property type="entry name" value="V_ATP_synt_G"/>
    <property type="match status" value="1"/>
</dbReference>
<evidence type="ECO:0000256" key="1">
    <source>
        <dbReference type="ARBA" id="ARBA00003847"/>
    </source>
</evidence>
<dbReference type="GO" id="GO:0000221">
    <property type="term" value="C:vacuolar proton-transporting V-type ATPase, V1 domain"/>
    <property type="evidence" value="ECO:0007669"/>
    <property type="project" value="TreeGrafter"/>
</dbReference>
<evidence type="ECO:0000256" key="6">
    <source>
        <dbReference type="ARBA" id="ARBA00023065"/>
    </source>
</evidence>
<dbReference type="Pfam" id="PF03179">
    <property type="entry name" value="V-ATPase_G"/>
    <property type="match status" value="1"/>
</dbReference>